<dbReference type="InterPro" id="IPR046633">
    <property type="entry name" value="DUF6745"/>
</dbReference>
<accession>A0ABV5XBX3</accession>
<reference evidence="2 3" key="1">
    <citation type="submission" date="2024-09" db="EMBL/GenBank/DDBJ databases">
        <authorList>
            <person name="Sun Q."/>
            <person name="Mori K."/>
        </authorList>
    </citation>
    <scope>NUCLEOTIDE SEQUENCE [LARGE SCALE GENOMIC DNA]</scope>
    <source>
        <strain evidence="2 3">JCM 11411</strain>
    </source>
</reference>
<evidence type="ECO:0000313" key="3">
    <source>
        <dbReference type="Proteomes" id="UP001589587"/>
    </source>
</evidence>
<name>A0ABV5XBX3_9NOCA</name>
<sequence>MSAAPFRSSTSRRATSTENIDIFDVDNQALEAVRDVWLERGLCTRPADRSTAESAVAQLYRRSGLPKPEFVWVPSPRAGSDLIAAEGLSTTMSFDGAGLDCPSGHIASMFASSRRRMNASIQGRKADWQIERRQRQRLIRASVWESLHTTLFDGVAVAIRTMSTPMAGGVIWYGQQEAHRIAYYDTFRRYGLATFDSEDRELLDVQTALADSTGWWWAFDNLCIMAERPGAVHSEPIPGSTLGERRLHHSDGPAIEFGDGAHAFVLHGAIVPDWVVLDPTAERIALERNVEIRRCAIERIGWDTYIESAGLILVDETDDPGNAGCLLQLYASPEGWGRSGRILLAVNGSLERDGHRRRYGLHVPGWFTSALDAAGWTYGITGADYARLVRRT</sequence>
<evidence type="ECO:0000259" key="1">
    <source>
        <dbReference type="Pfam" id="PF20530"/>
    </source>
</evidence>
<evidence type="ECO:0000313" key="2">
    <source>
        <dbReference type="EMBL" id="MFB9779901.1"/>
    </source>
</evidence>
<dbReference type="Pfam" id="PF20530">
    <property type="entry name" value="DUF6745"/>
    <property type="match status" value="1"/>
</dbReference>
<organism evidence="2 3">
    <name type="scientific">Rhodococcus baikonurensis</name>
    <dbReference type="NCBI Taxonomy" id="172041"/>
    <lineage>
        <taxon>Bacteria</taxon>
        <taxon>Bacillati</taxon>
        <taxon>Actinomycetota</taxon>
        <taxon>Actinomycetes</taxon>
        <taxon>Mycobacteriales</taxon>
        <taxon>Nocardiaceae</taxon>
        <taxon>Rhodococcus</taxon>
        <taxon>Rhodococcus erythropolis group</taxon>
    </lineage>
</organism>
<comment type="caution">
    <text evidence="2">The sequence shown here is derived from an EMBL/GenBank/DDBJ whole genome shotgun (WGS) entry which is preliminary data.</text>
</comment>
<protein>
    <submittedName>
        <fullName evidence="2">DUF6745 domain-containing protein</fullName>
    </submittedName>
</protein>
<dbReference type="RefSeq" id="WP_378374384.1">
    <property type="nucleotide sequence ID" value="NZ_JBHMAS010000018.1"/>
</dbReference>
<gene>
    <name evidence="2" type="ORF">ACFFQ6_09440</name>
</gene>
<dbReference type="EMBL" id="JBHMAS010000018">
    <property type="protein sequence ID" value="MFB9779901.1"/>
    <property type="molecule type" value="Genomic_DNA"/>
</dbReference>
<keyword evidence="3" id="KW-1185">Reference proteome</keyword>
<dbReference type="Proteomes" id="UP001589587">
    <property type="component" value="Unassembled WGS sequence"/>
</dbReference>
<proteinExistence type="predicted"/>
<feature type="domain" description="DUF6745" evidence="1">
    <location>
        <begin position="192"/>
        <end position="387"/>
    </location>
</feature>